<evidence type="ECO:0000256" key="3">
    <source>
        <dbReference type="ARBA" id="ARBA00012485"/>
    </source>
</evidence>
<organism evidence="8 9">
    <name type="scientific">Blepharisma stoltei</name>
    <dbReference type="NCBI Taxonomy" id="1481888"/>
    <lineage>
        <taxon>Eukaryota</taxon>
        <taxon>Sar</taxon>
        <taxon>Alveolata</taxon>
        <taxon>Ciliophora</taxon>
        <taxon>Postciliodesmatophora</taxon>
        <taxon>Heterotrichea</taxon>
        <taxon>Heterotrichida</taxon>
        <taxon>Blepharismidae</taxon>
        <taxon>Blepharisma</taxon>
    </lineage>
</organism>
<evidence type="ECO:0000313" key="9">
    <source>
        <dbReference type="Proteomes" id="UP001162131"/>
    </source>
</evidence>
<dbReference type="SUPFAM" id="SSF48371">
    <property type="entry name" value="ARM repeat"/>
    <property type="match status" value="1"/>
</dbReference>
<comment type="similarity">
    <text evidence="2">Belongs to the UPL family. K-HECT subfamily.</text>
</comment>
<evidence type="ECO:0000256" key="5">
    <source>
        <dbReference type="ARBA" id="ARBA00022786"/>
    </source>
</evidence>
<dbReference type="GO" id="GO:0043161">
    <property type="term" value="P:proteasome-mediated ubiquitin-dependent protein catabolic process"/>
    <property type="evidence" value="ECO:0007669"/>
    <property type="project" value="TreeGrafter"/>
</dbReference>
<sequence length="1338" mass="152857">MRKTNNKGPSSNSHEFSDHGGHNMFQLSGFTTIAQSIHALIMALDNSDEINILIILNQLSIELAIIQEDLLAAIPLDPLVTAFATCLQIDHFPDIVLQAISCLMTMLDTLPNIAGLFIARGGIGILSTKLANFEFIDVAEQAIKLLEKISYESTSEIIMDRVFENLVNTLEFYDKETQKRIWSIIVNIAKSLTSQKFFLQYIVPMLPSILSMMTYRGADHCLQTESAIDFLIALLENLARLFSKDLKELKAHLQSMGEQGILNNILGIVHEAPVLEMKIFKLLGLICRCSSALSISLINLGIGPILKEALEKGFDKDYFFDALQLIDTILPEDFTKDPIVKEKAYAFRKHTRYIRNLGENLTSSLILCYQTCINKEEESLIVNSLVKIFVMAHSEYLLTFTNSQAIASFLSEVLHSSYPTVILSGLKIVNICYDKIPQEISELFIREGIVYKAQLFNNQDASKQVPQIRKSINNIGEENTLQPPDDWKMPRRINRTGTEPPPEFFPTFKTLTYERGFHKNEIKRESSAIIAKADQLENKKALRVAKDLKKLARKLFQNETAQEIWSRLIEMLEGEKCPSLFEFSNSGLVEAIWRWFSEGDLEDNKSCKVFIWRLQEFLHEFIKENNKGEYRLITLIRLLEGAGNYDHKFIEKDPEPALVRPNNKELAQKTRLVFDFAPNEAEIINQEYKHELAGKMAFFAKNSKFNIIAENSIPFDEIKTALLRIRDKEELNVFKNVFKKNAAFNQKTQKLETISAKHKMLITSKDLKPLKHSNHFEVAQKTKSKPDEIEVITTINGQEIEPGLCVYDLLIKYGRFEEIKFRFSPPRRISKECKFLWDSVSIYKDLIKESQKTGLDSTEEAKIIPYLSLLKFFYKVNSFLPLILSPSSLLFKSSEPQSIVYPIHENYFKSNKISIQLSRHLQEENSDLPSWAASLLQECKFLVPYPIKFGIFRYIGIEKMSSLWKEGIPNKQKIRINREKMLENAMFVMSDATLLKMGPIEFEYENEVGTGIGPTQEFYSLVGRSIRNLRIWRNSGEELGLFPSPLQSAGKNALKYFSFIGRLVGKSLLDEKQLDLPLSSVFWKLVMNENITMNDILSIDKTLGKTLFDLYEIVNKRNSSKDRKGDYSYKGARIKDLGLTFTLPGYDEIELKPNGKNISLTLHNLEEYICLIAKHSLMQESQAVAFREGLDSVIPYDLLKGFTGEELETMICGEIDESWDIDTLKESIVPDHGYTHSSQTIQNLLIIISQFSASERRTFLQFVTGSSRLPIGGFPNLSPKLTVVKKEPSMPGAHPDEYLPSVMTCQNYLKIPEYSSIDILQRNLKYAMEEGHEAFHLS</sequence>
<dbReference type="InterPro" id="IPR000569">
    <property type="entry name" value="HECT_dom"/>
</dbReference>
<dbReference type="CDD" id="cd00078">
    <property type="entry name" value="HECTc"/>
    <property type="match status" value="1"/>
</dbReference>
<dbReference type="GO" id="GO:0000209">
    <property type="term" value="P:protein polyubiquitination"/>
    <property type="evidence" value="ECO:0007669"/>
    <property type="project" value="TreeGrafter"/>
</dbReference>
<evidence type="ECO:0000256" key="2">
    <source>
        <dbReference type="ARBA" id="ARBA00006331"/>
    </source>
</evidence>
<dbReference type="GO" id="GO:0061630">
    <property type="term" value="F:ubiquitin protein ligase activity"/>
    <property type="evidence" value="ECO:0007669"/>
    <property type="project" value="UniProtKB-EC"/>
</dbReference>
<gene>
    <name evidence="8" type="ORF">BSTOLATCC_MIC35131</name>
</gene>
<keyword evidence="5 6" id="KW-0833">Ubl conjugation pathway</keyword>
<dbReference type="PANTHER" id="PTHR45670:SF1">
    <property type="entry name" value="E3 UBIQUITIN-PROTEIN LIGASE HECTD1"/>
    <property type="match status" value="1"/>
</dbReference>
<dbReference type="EC" id="2.3.2.26" evidence="3"/>
<dbReference type="PANTHER" id="PTHR45670">
    <property type="entry name" value="E3 UBIQUITIN-PROTEIN LIGASE TRIP12"/>
    <property type="match status" value="1"/>
</dbReference>
<dbReference type="Gene3D" id="1.25.10.10">
    <property type="entry name" value="Leucine-rich Repeat Variant"/>
    <property type="match status" value="1"/>
</dbReference>
<dbReference type="SUPFAM" id="SSF56204">
    <property type="entry name" value="Hect, E3 ligase catalytic domain"/>
    <property type="match status" value="1"/>
</dbReference>
<dbReference type="Gene3D" id="3.90.1750.10">
    <property type="entry name" value="Hect, E3 ligase catalytic domains"/>
    <property type="match status" value="1"/>
</dbReference>
<accession>A0AAU9JKT1</accession>
<dbReference type="Gene3D" id="3.30.2410.10">
    <property type="entry name" value="Hect, E3 ligase catalytic domain"/>
    <property type="match status" value="1"/>
</dbReference>
<dbReference type="Pfam" id="PF25579">
    <property type="entry name" value="TPR_TRIP12_N"/>
    <property type="match status" value="1"/>
</dbReference>
<evidence type="ECO:0000313" key="8">
    <source>
        <dbReference type="EMBL" id="CAG9324110.1"/>
    </source>
</evidence>
<evidence type="ECO:0000256" key="4">
    <source>
        <dbReference type="ARBA" id="ARBA00022679"/>
    </source>
</evidence>
<dbReference type="Proteomes" id="UP001162131">
    <property type="component" value="Unassembled WGS sequence"/>
</dbReference>
<dbReference type="InterPro" id="IPR011989">
    <property type="entry name" value="ARM-like"/>
</dbReference>
<comment type="caution">
    <text evidence="8">The sequence shown here is derived from an EMBL/GenBank/DDBJ whole genome shotgun (WGS) entry which is preliminary data.</text>
</comment>
<name>A0AAU9JKT1_9CILI</name>
<keyword evidence="4" id="KW-0808">Transferase</keyword>
<protein>
    <recommendedName>
        <fullName evidence="3">HECT-type E3 ubiquitin transferase</fullName>
        <ecNumber evidence="3">2.3.2.26</ecNumber>
    </recommendedName>
</protein>
<dbReference type="EMBL" id="CAJZBQ010000035">
    <property type="protein sequence ID" value="CAG9324110.1"/>
    <property type="molecule type" value="Genomic_DNA"/>
</dbReference>
<dbReference type="InterPro" id="IPR016024">
    <property type="entry name" value="ARM-type_fold"/>
</dbReference>
<dbReference type="Pfam" id="PF00632">
    <property type="entry name" value="HECT"/>
    <property type="match status" value="1"/>
</dbReference>
<evidence type="ECO:0000256" key="6">
    <source>
        <dbReference type="PROSITE-ProRule" id="PRU00104"/>
    </source>
</evidence>
<feature type="active site" description="Glycyl thioester intermediate" evidence="6">
    <location>
        <position position="1305"/>
    </location>
</feature>
<dbReference type="InterPro" id="IPR057948">
    <property type="entry name" value="TPR_TRIP12_N"/>
</dbReference>
<feature type="domain" description="HECT" evidence="7">
    <location>
        <begin position="990"/>
        <end position="1338"/>
    </location>
</feature>
<proteinExistence type="inferred from homology"/>
<evidence type="ECO:0000259" key="7">
    <source>
        <dbReference type="PROSITE" id="PS50237"/>
    </source>
</evidence>
<evidence type="ECO:0000256" key="1">
    <source>
        <dbReference type="ARBA" id="ARBA00000885"/>
    </source>
</evidence>
<dbReference type="InterPro" id="IPR045322">
    <property type="entry name" value="HECTD1/TRIP12-like"/>
</dbReference>
<dbReference type="InterPro" id="IPR035983">
    <property type="entry name" value="Hect_E3_ubiquitin_ligase"/>
</dbReference>
<keyword evidence="9" id="KW-1185">Reference proteome</keyword>
<dbReference type="Gene3D" id="3.30.2160.10">
    <property type="entry name" value="Hect, E3 ligase catalytic domain"/>
    <property type="match status" value="1"/>
</dbReference>
<comment type="catalytic activity">
    <reaction evidence="1">
        <text>S-ubiquitinyl-[E2 ubiquitin-conjugating enzyme]-L-cysteine + [acceptor protein]-L-lysine = [E2 ubiquitin-conjugating enzyme]-L-cysteine + N(6)-ubiquitinyl-[acceptor protein]-L-lysine.</text>
        <dbReference type="EC" id="2.3.2.26"/>
    </reaction>
</comment>
<reference evidence="8" key="1">
    <citation type="submission" date="2021-09" db="EMBL/GenBank/DDBJ databases">
        <authorList>
            <consortium name="AG Swart"/>
            <person name="Singh M."/>
            <person name="Singh A."/>
            <person name="Seah K."/>
            <person name="Emmerich C."/>
        </authorList>
    </citation>
    <scope>NUCLEOTIDE SEQUENCE</scope>
    <source>
        <strain evidence="8">ATCC30299</strain>
    </source>
</reference>
<dbReference type="SMART" id="SM00119">
    <property type="entry name" value="HECTc"/>
    <property type="match status" value="1"/>
</dbReference>
<dbReference type="PROSITE" id="PS50237">
    <property type="entry name" value="HECT"/>
    <property type="match status" value="1"/>
</dbReference>